<organism evidence="1">
    <name type="scientific">Rhizophora mucronata</name>
    <name type="common">Asiatic mangrove</name>
    <dbReference type="NCBI Taxonomy" id="61149"/>
    <lineage>
        <taxon>Eukaryota</taxon>
        <taxon>Viridiplantae</taxon>
        <taxon>Streptophyta</taxon>
        <taxon>Embryophyta</taxon>
        <taxon>Tracheophyta</taxon>
        <taxon>Spermatophyta</taxon>
        <taxon>Magnoliopsida</taxon>
        <taxon>eudicotyledons</taxon>
        <taxon>Gunneridae</taxon>
        <taxon>Pentapetalae</taxon>
        <taxon>rosids</taxon>
        <taxon>fabids</taxon>
        <taxon>Malpighiales</taxon>
        <taxon>Rhizophoraceae</taxon>
        <taxon>Rhizophora</taxon>
    </lineage>
</organism>
<reference evidence="1" key="1">
    <citation type="submission" date="2018-02" db="EMBL/GenBank/DDBJ databases">
        <title>Rhizophora mucronata_Transcriptome.</title>
        <authorList>
            <person name="Meera S.P."/>
            <person name="Sreeshan A."/>
            <person name="Augustine A."/>
        </authorList>
    </citation>
    <scope>NUCLEOTIDE SEQUENCE</scope>
    <source>
        <tissue evidence="1">Leaf</tissue>
    </source>
</reference>
<evidence type="ECO:0000313" key="1">
    <source>
        <dbReference type="EMBL" id="MBX64893.1"/>
    </source>
</evidence>
<proteinExistence type="predicted"/>
<sequence>MNPTTSMHCAFISFFDV</sequence>
<dbReference type="AlphaFoldDB" id="A0A2P2QD52"/>
<protein>
    <submittedName>
        <fullName evidence="1">Uncharacterized protein</fullName>
    </submittedName>
</protein>
<name>A0A2P2QD52_RHIMU</name>
<dbReference type="EMBL" id="GGEC01084409">
    <property type="protein sequence ID" value="MBX64893.1"/>
    <property type="molecule type" value="Transcribed_RNA"/>
</dbReference>
<accession>A0A2P2QD52</accession>